<dbReference type="NCBIfam" id="TIGR01730">
    <property type="entry name" value="RND_mfp"/>
    <property type="match status" value="1"/>
</dbReference>
<dbReference type="Pfam" id="PF25989">
    <property type="entry name" value="YknX_C"/>
    <property type="match status" value="1"/>
</dbReference>
<dbReference type="EMBL" id="JAEDAL010000002">
    <property type="protein sequence ID" value="MBH9552573.1"/>
    <property type="molecule type" value="Genomic_DNA"/>
</dbReference>
<evidence type="ECO:0000256" key="2">
    <source>
        <dbReference type="SAM" id="Coils"/>
    </source>
</evidence>
<dbReference type="Gene3D" id="2.40.420.20">
    <property type="match status" value="1"/>
</dbReference>
<name>A0A931NAK5_9BURK</name>
<dbReference type="InterPro" id="IPR058625">
    <property type="entry name" value="MdtA-like_BSH"/>
</dbReference>
<dbReference type="PANTHER" id="PTHR30469">
    <property type="entry name" value="MULTIDRUG RESISTANCE PROTEIN MDTA"/>
    <property type="match status" value="1"/>
</dbReference>
<dbReference type="Gene3D" id="2.40.50.100">
    <property type="match status" value="1"/>
</dbReference>
<protein>
    <submittedName>
        <fullName evidence="8">Efflux RND transporter periplasmic adaptor subunit</fullName>
    </submittedName>
</protein>
<feature type="domain" description="Multidrug resistance protein MdtA-like barrel-sandwich hybrid" evidence="5">
    <location>
        <begin position="75"/>
        <end position="193"/>
    </location>
</feature>
<dbReference type="Pfam" id="PF25917">
    <property type="entry name" value="BSH_RND"/>
    <property type="match status" value="1"/>
</dbReference>
<keyword evidence="9" id="KW-1185">Reference proteome</keyword>
<dbReference type="AlphaFoldDB" id="A0A931NAK5"/>
<dbReference type="InterPro" id="IPR058637">
    <property type="entry name" value="YknX-like_C"/>
</dbReference>
<dbReference type="InterPro" id="IPR006143">
    <property type="entry name" value="RND_pump_MFP"/>
</dbReference>
<dbReference type="Proteomes" id="UP000620139">
    <property type="component" value="Unassembled WGS sequence"/>
</dbReference>
<dbReference type="PANTHER" id="PTHR30469:SF11">
    <property type="entry name" value="BLL4320 PROTEIN"/>
    <property type="match status" value="1"/>
</dbReference>
<dbReference type="Gene3D" id="2.40.30.170">
    <property type="match status" value="1"/>
</dbReference>
<feature type="region of interest" description="Disordered" evidence="3">
    <location>
        <begin position="22"/>
        <end position="44"/>
    </location>
</feature>
<evidence type="ECO:0000256" key="4">
    <source>
        <dbReference type="SAM" id="SignalP"/>
    </source>
</evidence>
<keyword evidence="2" id="KW-0175">Coiled coil</keyword>
<feature type="domain" description="YknX-like C-terminal permuted SH3-like" evidence="7">
    <location>
        <begin position="286"/>
        <end position="346"/>
    </location>
</feature>
<dbReference type="SUPFAM" id="SSF111369">
    <property type="entry name" value="HlyD-like secretion proteins"/>
    <property type="match status" value="1"/>
</dbReference>
<evidence type="ECO:0000256" key="1">
    <source>
        <dbReference type="ARBA" id="ARBA00009477"/>
    </source>
</evidence>
<proteinExistence type="inferred from homology"/>
<evidence type="ECO:0000256" key="3">
    <source>
        <dbReference type="SAM" id="MobiDB-lite"/>
    </source>
</evidence>
<comment type="similarity">
    <text evidence="1">Belongs to the membrane fusion protein (MFP) (TC 8.A.1) family.</text>
</comment>
<dbReference type="InterPro" id="IPR058792">
    <property type="entry name" value="Beta-barrel_RND_2"/>
</dbReference>
<dbReference type="RefSeq" id="WP_198100172.1">
    <property type="nucleotide sequence ID" value="NZ_JAEDAL010000002.1"/>
</dbReference>
<comment type="caution">
    <text evidence="8">The sequence shown here is derived from an EMBL/GenBank/DDBJ whole genome shotgun (WGS) entry which is preliminary data.</text>
</comment>
<evidence type="ECO:0000313" key="9">
    <source>
        <dbReference type="Proteomes" id="UP000620139"/>
    </source>
</evidence>
<sequence length="375" mass="38989">MKRVVWALGAVVVVAGVWAQSSGPSAAPKAAGGGAGAGAGKAPPPAAVEVASVRRDDALEAAQAVGSLRAQQTTMLRPEVQGRIVKLAIKDGQKVSAGAVLVQLDDSVVRAQLQQAQAQAATAQSQVRRQEELQAQGFVSPSAVEQAQMAAQVAQAQVALAQAQVQRYQVRAPFAGVAGIRLVSVGDYVKEGADLVGLEDTRRFYADFRVAEQLAGRLKVGQPVQVTVDALPGQPLAALVEAVDTQADANGRALLVRARLTQTKAGLRTGLFVRVALELGRREAALWVPEEALVPQGGKLFVYRVVGAEAHRVPVKVGARKPGWVELLEGVQAGDQVVSAGQQRLRGDKAPIKPVDLQSLGSAPKAAAKASNGKP</sequence>
<evidence type="ECO:0000259" key="5">
    <source>
        <dbReference type="Pfam" id="PF25917"/>
    </source>
</evidence>
<feature type="region of interest" description="Disordered" evidence="3">
    <location>
        <begin position="342"/>
        <end position="375"/>
    </location>
</feature>
<gene>
    <name evidence="8" type="ORF">I7X43_06870</name>
</gene>
<evidence type="ECO:0000259" key="7">
    <source>
        <dbReference type="Pfam" id="PF25989"/>
    </source>
</evidence>
<dbReference type="Gene3D" id="1.10.287.470">
    <property type="entry name" value="Helix hairpin bin"/>
    <property type="match status" value="1"/>
</dbReference>
<evidence type="ECO:0000259" key="6">
    <source>
        <dbReference type="Pfam" id="PF25954"/>
    </source>
</evidence>
<dbReference type="GO" id="GO:1990281">
    <property type="term" value="C:efflux pump complex"/>
    <property type="evidence" value="ECO:0007669"/>
    <property type="project" value="TreeGrafter"/>
</dbReference>
<feature type="coiled-coil region" evidence="2">
    <location>
        <begin position="113"/>
        <end position="171"/>
    </location>
</feature>
<feature type="domain" description="CusB-like beta-barrel" evidence="6">
    <location>
        <begin position="208"/>
        <end position="278"/>
    </location>
</feature>
<organism evidence="8 9">
    <name type="scientific">Inhella gelatinilytica</name>
    <dbReference type="NCBI Taxonomy" id="2795030"/>
    <lineage>
        <taxon>Bacteria</taxon>
        <taxon>Pseudomonadati</taxon>
        <taxon>Pseudomonadota</taxon>
        <taxon>Betaproteobacteria</taxon>
        <taxon>Burkholderiales</taxon>
        <taxon>Sphaerotilaceae</taxon>
        <taxon>Inhella</taxon>
    </lineage>
</organism>
<evidence type="ECO:0000313" key="8">
    <source>
        <dbReference type="EMBL" id="MBH9552573.1"/>
    </source>
</evidence>
<reference evidence="8" key="1">
    <citation type="submission" date="2020-12" db="EMBL/GenBank/DDBJ databases">
        <title>The genome sequence of Inhella sp. 4Y17.</title>
        <authorList>
            <person name="Liu Y."/>
        </authorList>
    </citation>
    <scope>NUCLEOTIDE SEQUENCE</scope>
    <source>
        <strain evidence="8">4Y10</strain>
    </source>
</reference>
<dbReference type="Pfam" id="PF25954">
    <property type="entry name" value="Beta-barrel_RND_2"/>
    <property type="match status" value="1"/>
</dbReference>
<feature type="chain" id="PRO_5037151348" evidence="4">
    <location>
        <begin position="20"/>
        <end position="375"/>
    </location>
</feature>
<dbReference type="GO" id="GO:0015562">
    <property type="term" value="F:efflux transmembrane transporter activity"/>
    <property type="evidence" value="ECO:0007669"/>
    <property type="project" value="TreeGrafter"/>
</dbReference>
<dbReference type="FunFam" id="2.40.30.170:FF:000010">
    <property type="entry name" value="Efflux RND transporter periplasmic adaptor subunit"/>
    <property type="match status" value="1"/>
</dbReference>
<feature type="signal peptide" evidence="4">
    <location>
        <begin position="1"/>
        <end position="19"/>
    </location>
</feature>
<keyword evidence="4" id="KW-0732">Signal</keyword>
<accession>A0A931NAK5</accession>